<dbReference type="EMBL" id="CDMZ01005920">
    <property type="protein sequence ID" value="CEM55882.1"/>
    <property type="molecule type" value="Genomic_DNA"/>
</dbReference>
<dbReference type="PANTHER" id="PTHR21624:SF1">
    <property type="entry name" value="ALKYLGLYCEROL MONOOXYGENASE"/>
    <property type="match status" value="1"/>
</dbReference>
<evidence type="ECO:0000259" key="9">
    <source>
        <dbReference type="Pfam" id="PF04116"/>
    </source>
</evidence>
<feature type="domain" description="Fatty acid hydroxylase" evidence="9">
    <location>
        <begin position="134"/>
        <end position="264"/>
    </location>
</feature>
<dbReference type="GO" id="GO:0005506">
    <property type="term" value="F:iron ion binding"/>
    <property type="evidence" value="ECO:0007669"/>
    <property type="project" value="InterPro"/>
</dbReference>
<evidence type="ECO:0000256" key="1">
    <source>
        <dbReference type="ARBA" id="ARBA00004127"/>
    </source>
</evidence>
<feature type="transmembrane region" description="Helical" evidence="8">
    <location>
        <begin position="80"/>
        <end position="107"/>
    </location>
</feature>
<dbReference type="GO" id="GO:0006643">
    <property type="term" value="P:membrane lipid metabolic process"/>
    <property type="evidence" value="ECO:0007669"/>
    <property type="project" value="TreeGrafter"/>
</dbReference>
<evidence type="ECO:0000256" key="7">
    <source>
        <dbReference type="SAM" id="MobiDB-lite"/>
    </source>
</evidence>
<evidence type="ECO:0000256" key="4">
    <source>
        <dbReference type="ARBA" id="ARBA00023002"/>
    </source>
</evidence>
<feature type="region of interest" description="Disordered" evidence="7">
    <location>
        <begin position="344"/>
        <end position="370"/>
    </location>
</feature>
<feature type="transmembrane region" description="Helical" evidence="8">
    <location>
        <begin position="46"/>
        <end position="68"/>
    </location>
</feature>
<proteinExistence type="predicted"/>
<sequence>MWGQVAAEKSFAQVFLERLGVLFYIVKPFDPDTPVSSGEEAESPDFIQQAIPFFILLCLVEGIVGAVWRGKSVYRWNDLVCSYGLGLLQTVVSFFVKLIQVPLYVWIYENIRLVSFDRGDEQTKSVGEIWGLWLWTIFLVDFLYYWFHRCSHEFQGMWAAHSVHHSGETLNLSTALRQGAYQPVLGVPFALVCALLGIPPSMYCIHGSLNTLVQFWIHTELVWRLPFGLEYVLNSASHHRLHHHYPGNCNYGGFLIVFDRVFGTFVAELKQEDDYGLAEQMTTLNPVLVNVRQFEKFRRRVKGRFFARRARHPWLYFSLGDLFKPLPPPLRTLPLRVGGKSSMGGAGSWTQKRVSTQQKVLVKGGRRRRR</sequence>
<keyword evidence="6 8" id="KW-0472">Membrane</keyword>
<dbReference type="InterPro" id="IPR051689">
    <property type="entry name" value="Sterol_desaturase/TMEM195"/>
</dbReference>
<dbReference type="PANTHER" id="PTHR21624">
    <property type="entry name" value="STEROL DESATURASE-RELATED PROTEIN"/>
    <property type="match status" value="1"/>
</dbReference>
<comment type="subcellular location">
    <subcellularLocation>
        <location evidence="1">Endomembrane system</location>
        <topology evidence="1">Multi-pass membrane protein</topology>
    </subcellularLocation>
</comment>
<keyword evidence="4" id="KW-0560">Oxidoreductase</keyword>
<organism evidence="10">
    <name type="scientific">Chromera velia CCMP2878</name>
    <dbReference type="NCBI Taxonomy" id="1169474"/>
    <lineage>
        <taxon>Eukaryota</taxon>
        <taxon>Sar</taxon>
        <taxon>Alveolata</taxon>
        <taxon>Colpodellida</taxon>
        <taxon>Chromeraceae</taxon>
        <taxon>Chromera</taxon>
    </lineage>
</organism>
<dbReference type="GO" id="GO:0008610">
    <property type="term" value="P:lipid biosynthetic process"/>
    <property type="evidence" value="ECO:0007669"/>
    <property type="project" value="InterPro"/>
</dbReference>
<feature type="transmembrane region" description="Helical" evidence="8">
    <location>
        <begin position="127"/>
        <end position="147"/>
    </location>
</feature>
<evidence type="ECO:0000256" key="6">
    <source>
        <dbReference type="ARBA" id="ARBA00023136"/>
    </source>
</evidence>
<dbReference type="GO" id="GO:0016020">
    <property type="term" value="C:membrane"/>
    <property type="evidence" value="ECO:0007669"/>
    <property type="project" value="GOC"/>
</dbReference>
<evidence type="ECO:0000256" key="5">
    <source>
        <dbReference type="ARBA" id="ARBA00023098"/>
    </source>
</evidence>
<feature type="compositionally biased region" description="Polar residues" evidence="7">
    <location>
        <begin position="348"/>
        <end position="359"/>
    </location>
</feature>
<protein>
    <recommendedName>
        <fullName evidence="9">Fatty acid hydroxylase domain-containing protein</fullName>
    </recommendedName>
</protein>
<name>A0A0G4IF10_9ALVE</name>
<keyword evidence="2 8" id="KW-0812">Transmembrane</keyword>
<gene>
    <name evidence="10" type="ORF">Cvel_2452</name>
</gene>
<keyword evidence="3 8" id="KW-1133">Transmembrane helix</keyword>
<dbReference type="VEuPathDB" id="CryptoDB:Cvel_2452"/>
<dbReference type="InterPro" id="IPR006694">
    <property type="entry name" value="Fatty_acid_hydroxylase"/>
</dbReference>
<dbReference type="GO" id="GO:0050479">
    <property type="term" value="F:glyceryl-ether monooxygenase activity"/>
    <property type="evidence" value="ECO:0007669"/>
    <property type="project" value="TreeGrafter"/>
</dbReference>
<dbReference type="GO" id="GO:0005783">
    <property type="term" value="C:endoplasmic reticulum"/>
    <property type="evidence" value="ECO:0007669"/>
    <property type="project" value="TreeGrafter"/>
</dbReference>
<evidence type="ECO:0000256" key="2">
    <source>
        <dbReference type="ARBA" id="ARBA00022692"/>
    </source>
</evidence>
<keyword evidence="5" id="KW-0443">Lipid metabolism</keyword>
<accession>A0A0G4IF10</accession>
<dbReference type="Pfam" id="PF04116">
    <property type="entry name" value="FA_hydroxylase"/>
    <property type="match status" value="1"/>
</dbReference>
<evidence type="ECO:0000256" key="8">
    <source>
        <dbReference type="SAM" id="Phobius"/>
    </source>
</evidence>
<evidence type="ECO:0000256" key="3">
    <source>
        <dbReference type="ARBA" id="ARBA00022989"/>
    </source>
</evidence>
<reference evidence="10" key="1">
    <citation type="submission" date="2014-11" db="EMBL/GenBank/DDBJ databases">
        <authorList>
            <person name="Otto D Thomas"/>
            <person name="Naeem Raeece"/>
        </authorList>
    </citation>
    <scope>NUCLEOTIDE SEQUENCE</scope>
</reference>
<evidence type="ECO:0000313" key="10">
    <source>
        <dbReference type="EMBL" id="CEM55882.1"/>
    </source>
</evidence>
<dbReference type="AlphaFoldDB" id="A0A0G4IF10"/>